<feature type="transmembrane region" description="Helical" evidence="1">
    <location>
        <begin position="154"/>
        <end position="178"/>
    </location>
</feature>
<feature type="transmembrane region" description="Helical" evidence="1">
    <location>
        <begin position="130"/>
        <end position="147"/>
    </location>
</feature>
<evidence type="ECO:0000313" key="3">
    <source>
        <dbReference type="Proteomes" id="UP001232992"/>
    </source>
</evidence>
<dbReference type="RefSeq" id="WP_283757251.1">
    <property type="nucleotide sequence ID" value="NZ_JAQOSQ010000003.1"/>
</dbReference>
<reference evidence="2 3" key="1">
    <citation type="submission" date="2023-01" db="EMBL/GenBank/DDBJ databases">
        <title>Novel diversity within Roseofilum (Cyanobacteria; Desertifilaceae) from marine benthic mats with descriptions of four novel species.</title>
        <authorList>
            <person name="Wang Y."/>
            <person name="Berthold D.E."/>
            <person name="Hu J."/>
            <person name="Lefler F.W."/>
            <person name="Laughinghouse H.D. IV."/>
        </authorList>
    </citation>
    <scope>NUCLEOTIDE SEQUENCE [LARGE SCALE GENOMIC DNA]</scope>
    <source>
        <strain evidence="2 3">BLCC-M143</strain>
    </source>
</reference>
<comment type="caution">
    <text evidence="2">The sequence shown here is derived from an EMBL/GenBank/DDBJ whole genome shotgun (WGS) entry which is preliminary data.</text>
</comment>
<accession>A0ABT7BVR2</accession>
<keyword evidence="1" id="KW-1133">Transmembrane helix</keyword>
<evidence type="ECO:0000256" key="1">
    <source>
        <dbReference type="SAM" id="Phobius"/>
    </source>
</evidence>
<dbReference type="PANTHER" id="PTHR43471:SF10">
    <property type="entry name" value="SLL1107 PROTEIN"/>
    <property type="match status" value="1"/>
</dbReference>
<organism evidence="2 3">
    <name type="scientific">Roseofilum casamattae BLCC-M143</name>
    <dbReference type="NCBI Taxonomy" id="3022442"/>
    <lineage>
        <taxon>Bacteria</taxon>
        <taxon>Bacillati</taxon>
        <taxon>Cyanobacteriota</taxon>
        <taxon>Cyanophyceae</taxon>
        <taxon>Desertifilales</taxon>
        <taxon>Desertifilaceae</taxon>
        <taxon>Roseofilum</taxon>
        <taxon>Roseofilum casamattae</taxon>
    </lineage>
</organism>
<feature type="transmembrane region" description="Helical" evidence="1">
    <location>
        <begin position="237"/>
        <end position="256"/>
    </location>
</feature>
<keyword evidence="1" id="KW-0812">Transmembrane</keyword>
<name>A0ABT7BVR2_9CYAN</name>
<dbReference type="PANTHER" id="PTHR43471">
    <property type="entry name" value="ABC TRANSPORTER PERMEASE"/>
    <property type="match status" value="1"/>
</dbReference>
<dbReference type="EMBL" id="JAQOSQ010000003">
    <property type="protein sequence ID" value="MDJ1182599.1"/>
    <property type="molecule type" value="Genomic_DNA"/>
</dbReference>
<feature type="transmembrane region" description="Helical" evidence="1">
    <location>
        <begin position="52"/>
        <end position="77"/>
    </location>
</feature>
<sequence>MNINRVQAIASNVFAESIRDRILYVLLLFAIALAFTIPLIREVAATVEDKILLDVGLGLMEILGVAVAVFISTGLISKEIDRRTIYLLISKPMSISEFIAGKYIGISSVLALLVVGMMAIYLGILTLNKTGYPSLIALAISAVFLILKLSLLAAAAILFGVFTRSLVAMFLTFGVYFIGNLSEEMVKLNALVENPGFARLSQGLFLVVPDLSRLDVKNLAVYGIHSLPDALTLAANATYGLVYTMLLLTLATVLFARREF</sequence>
<keyword evidence="3" id="KW-1185">Reference proteome</keyword>
<feature type="transmembrane region" description="Helical" evidence="1">
    <location>
        <begin position="98"/>
        <end position="124"/>
    </location>
</feature>
<proteinExistence type="predicted"/>
<keyword evidence="1" id="KW-0472">Membrane</keyword>
<gene>
    <name evidence="2" type="ORF">PMH09_05270</name>
</gene>
<feature type="transmembrane region" description="Helical" evidence="1">
    <location>
        <begin position="21"/>
        <end position="40"/>
    </location>
</feature>
<evidence type="ECO:0000313" key="2">
    <source>
        <dbReference type="EMBL" id="MDJ1182599.1"/>
    </source>
</evidence>
<protein>
    <submittedName>
        <fullName evidence="2">ABC transporter permease subunit</fullName>
    </submittedName>
</protein>
<dbReference type="Pfam" id="PF12679">
    <property type="entry name" value="ABC2_membrane_2"/>
    <property type="match status" value="1"/>
</dbReference>
<dbReference type="Proteomes" id="UP001232992">
    <property type="component" value="Unassembled WGS sequence"/>
</dbReference>